<keyword evidence="2" id="KW-1185">Reference proteome</keyword>
<gene>
    <name evidence="1" type="ORF">NYG85_07145</name>
</gene>
<evidence type="ECO:0008006" key="3">
    <source>
        <dbReference type="Google" id="ProtNLM"/>
    </source>
</evidence>
<name>A0ABT7HQD7_9BACT</name>
<sequence>MKILKYLLAVLLLLFAVIYVVCFTGFGNDLVAKYAQNFIKNKSGIDVKIEKFRLDMSELALIATANDEINLNANGKISLFSQNFDLDYKITASDLKTANIKLEKPIFINGKAKGKFKNFDINGVGDMLGSNLTFLANIKNYEPFTAQINAKKLEISQILAILKQPNYAKGLIDLTADIKDENGKRDGKANLEIYDGLANNSTIFRDFNITLPENFSFKGAFNATINDNAINLKSIFITPIITANAKNTNFLIDKNAINSDFNVQIDDLSKFEPIIKQRLNGTLNLSGNADILENKLKNLDAKISGFGGEINANLKDENLNAKITNIKLEELLKMAAKPAFATALINGEVVAKNINKPKKADGFLRLNTQNGALNSAELKKLSDINMPNGVKFELKADAKIANSLADFNLDFLTSLFDLKSVNGTFNTDKNDLNAKFALIVSDLARLEKIVGAKLSGAVDIKGDVVLKNMALSQLNIAGKALGGNILAQTNGTNLDASLTNLGLKDLFVLVGQQPLANANINLDAKLSTIDIKNLNGNLNLKVNGGEFYAENMSKVLDKKFPNGVKFSANSDIKITKSVANFNADILSDLVSLKEISGKFYIDDLSFESVAKADIPSFSRLKFITEKELEGAILANINATKKGENLNANLNSKIFNGELVANYKNGNLTANLKSFTFKGLTDMLKMQNFYNGKGSAELKYDTKAQNGVFDVDIIEGRLAQNGFTNTIKTFSGRDITTEIYKNGYLKGTIKKGVINFDMAMTAQRSDINASLATFNTITDAINIPLNFRYEKTDAKIDITGTSKEPKYSVKSDYLEKKIIKGLDKIIDKKLGDSENKDAVKNLIKGLF</sequence>
<dbReference type="EMBL" id="JANURM010000008">
    <property type="protein sequence ID" value="MDL0089137.1"/>
    <property type="molecule type" value="Genomic_DNA"/>
</dbReference>
<reference evidence="1" key="2">
    <citation type="journal article" date="2023" name="Microorganisms">
        <title>Isolation and Genomic Characteristics of Cat-Borne Campylobacter felis sp. nov. and Sheep-Borne Campylobacter ovis sp. nov.</title>
        <authorList>
            <person name="Wang H."/>
            <person name="Li Y."/>
            <person name="Gu Y."/>
            <person name="Zhou G."/>
            <person name="Chen X."/>
            <person name="Zhang X."/>
            <person name="Shao Z."/>
            <person name="Zhang J."/>
            <person name="Zhang M."/>
        </authorList>
    </citation>
    <scope>NUCLEOTIDE SEQUENCE</scope>
    <source>
        <strain evidence="1">PS10</strain>
    </source>
</reference>
<protein>
    <recommendedName>
        <fullName evidence="3">AsmA family protein</fullName>
    </recommendedName>
</protein>
<evidence type="ECO:0000313" key="1">
    <source>
        <dbReference type="EMBL" id="MDL0089137.1"/>
    </source>
</evidence>
<reference evidence="1" key="1">
    <citation type="submission" date="2022-08" db="EMBL/GenBank/DDBJ databases">
        <authorList>
            <person name="Wang H."/>
        </authorList>
    </citation>
    <scope>NUCLEOTIDE SEQUENCE</scope>
    <source>
        <strain evidence="1">PS10</strain>
    </source>
</reference>
<accession>A0ABT7HQD7</accession>
<evidence type="ECO:0000313" key="2">
    <source>
        <dbReference type="Proteomes" id="UP001173801"/>
    </source>
</evidence>
<comment type="caution">
    <text evidence="1">The sequence shown here is derived from an EMBL/GenBank/DDBJ whole genome shotgun (WGS) entry which is preliminary data.</text>
</comment>
<dbReference type="RefSeq" id="WP_284937794.1">
    <property type="nucleotide sequence ID" value="NZ_JANURM010000008.1"/>
</dbReference>
<dbReference type="Proteomes" id="UP001173801">
    <property type="component" value="Unassembled WGS sequence"/>
</dbReference>
<proteinExistence type="predicted"/>
<organism evidence="1 2">
    <name type="scientific">Campylobacter gastrosuis</name>
    <dbReference type="NCBI Taxonomy" id="2974576"/>
    <lineage>
        <taxon>Bacteria</taxon>
        <taxon>Pseudomonadati</taxon>
        <taxon>Campylobacterota</taxon>
        <taxon>Epsilonproteobacteria</taxon>
        <taxon>Campylobacterales</taxon>
        <taxon>Campylobacteraceae</taxon>
        <taxon>Campylobacter</taxon>
    </lineage>
</organism>